<evidence type="ECO:0000313" key="2">
    <source>
        <dbReference type="EMBL" id="PEH87934.1"/>
    </source>
</evidence>
<dbReference type="STRING" id="1219032.GCA_001515545_04095"/>
<protein>
    <submittedName>
        <fullName evidence="2">Flagellar biosynthesis protein FlgJ</fullName>
    </submittedName>
</protein>
<organism evidence="2 3">
    <name type="scientific">Comamonas terrigena</name>
    <dbReference type="NCBI Taxonomy" id="32013"/>
    <lineage>
        <taxon>Bacteria</taxon>
        <taxon>Pseudomonadati</taxon>
        <taxon>Pseudomonadota</taxon>
        <taxon>Betaproteobacteria</taxon>
        <taxon>Burkholderiales</taxon>
        <taxon>Comamonadaceae</taxon>
        <taxon>Comamonas</taxon>
    </lineage>
</organism>
<dbReference type="RefSeq" id="WP_066541903.1">
    <property type="nucleotide sequence ID" value="NZ_JAOBYP010000008.1"/>
</dbReference>
<name>A0A2A7URR2_COMTR</name>
<keyword evidence="3" id="KW-1185">Reference proteome</keyword>
<dbReference type="AlphaFoldDB" id="A0A2A7URR2"/>
<keyword evidence="2" id="KW-0969">Cilium</keyword>
<dbReference type="EMBL" id="PDEA01000001">
    <property type="protein sequence ID" value="PEH87934.1"/>
    <property type="molecule type" value="Genomic_DNA"/>
</dbReference>
<dbReference type="GeneID" id="80799799"/>
<comment type="caution">
    <text evidence="2">The sequence shown here is derived from an EMBL/GenBank/DDBJ whole genome shotgun (WGS) entry which is preliminary data.</text>
</comment>
<feature type="compositionally biased region" description="Low complexity" evidence="1">
    <location>
        <begin position="15"/>
        <end position="31"/>
    </location>
</feature>
<gene>
    <name evidence="2" type="ORF">CRM82_04250</name>
</gene>
<feature type="region of interest" description="Disordered" evidence="1">
    <location>
        <begin position="1"/>
        <end position="31"/>
    </location>
</feature>
<accession>A0A2A7URR2</accession>
<proteinExistence type="predicted"/>
<keyword evidence="2" id="KW-0966">Cell projection</keyword>
<reference evidence="3" key="1">
    <citation type="submission" date="2017-09" db="EMBL/GenBank/DDBJ databases">
        <title>FDA dAtabase for Regulatory Grade micrObial Sequences (FDA-ARGOS): Supporting development and validation of Infectious Disease Dx tests.</title>
        <authorList>
            <person name="Minogue T."/>
            <person name="Wolcott M."/>
            <person name="Wasieloski L."/>
            <person name="Aguilar W."/>
            <person name="Moore D."/>
            <person name="Tallon L."/>
            <person name="Sadzewicz L."/>
            <person name="Ott S."/>
            <person name="Zhao X."/>
            <person name="Nagaraj S."/>
            <person name="Vavikolanu K."/>
            <person name="Aluvathingal J."/>
            <person name="Nadendla S."/>
            <person name="Sichtig H."/>
        </authorList>
    </citation>
    <scope>NUCLEOTIDE SEQUENCE [LARGE SCALE GENOMIC DNA]</scope>
    <source>
        <strain evidence="3">FDAARGOS_394</strain>
    </source>
</reference>
<sequence>METSTTRLAAERPTVPAGEAGQPPVAAAQPADDATVQRLTAAAVKFEGFFVAQMLKQMRQATAAMADSGSAINDRVNDSTLALAEQTVADGLAGQRAFGIADVLVRQMLPQSGAAVNAAGTRKLS</sequence>
<dbReference type="OrthoDB" id="9800413at2"/>
<evidence type="ECO:0000313" key="3">
    <source>
        <dbReference type="Proteomes" id="UP000220246"/>
    </source>
</evidence>
<evidence type="ECO:0000256" key="1">
    <source>
        <dbReference type="SAM" id="MobiDB-lite"/>
    </source>
</evidence>
<keyword evidence="2" id="KW-0282">Flagellum</keyword>
<dbReference type="Proteomes" id="UP000220246">
    <property type="component" value="Unassembled WGS sequence"/>
</dbReference>